<dbReference type="InterPro" id="IPR037185">
    <property type="entry name" value="EmrE-like"/>
</dbReference>
<feature type="transmembrane region" description="Helical" evidence="6">
    <location>
        <begin position="39"/>
        <end position="57"/>
    </location>
</feature>
<evidence type="ECO:0000313" key="9">
    <source>
        <dbReference type="Proteomes" id="UP000006833"/>
    </source>
</evidence>
<evidence type="ECO:0000256" key="4">
    <source>
        <dbReference type="ARBA" id="ARBA00022989"/>
    </source>
</evidence>
<dbReference type="OrthoDB" id="184388at2"/>
<evidence type="ECO:0000259" key="7">
    <source>
        <dbReference type="Pfam" id="PF00892"/>
    </source>
</evidence>
<evidence type="ECO:0000313" key="8">
    <source>
        <dbReference type="EMBL" id="ABV93875.1"/>
    </source>
</evidence>
<keyword evidence="2" id="KW-1003">Cell membrane</keyword>
<comment type="subcellular location">
    <subcellularLocation>
        <location evidence="1">Cell membrane</location>
        <topology evidence="1">Multi-pass membrane protein</topology>
    </subcellularLocation>
</comment>
<feature type="transmembrane region" description="Helical" evidence="6">
    <location>
        <begin position="98"/>
        <end position="119"/>
    </location>
</feature>
<dbReference type="KEGG" id="dsh:Dshi_2139"/>
<keyword evidence="4 6" id="KW-1133">Transmembrane helix</keyword>
<reference evidence="9" key="1">
    <citation type="journal article" date="2010" name="ISME J.">
        <title>The complete genome sequence of the algal symbiont Dinoroseobacter shibae: a hitchhiker's guide to life in the sea.</title>
        <authorList>
            <person name="Wagner-Dobler I."/>
            <person name="Ballhausen B."/>
            <person name="Berger M."/>
            <person name="Brinkhoff T."/>
            <person name="Buchholz I."/>
            <person name="Bunk B."/>
            <person name="Cypionka H."/>
            <person name="Daniel R."/>
            <person name="Drepper T."/>
            <person name="Gerdts G."/>
            <person name="Hahnke S."/>
            <person name="Han C."/>
            <person name="Jahn D."/>
            <person name="Kalhoefer D."/>
            <person name="Kiss H."/>
            <person name="Klenk H.P."/>
            <person name="Kyrpides N."/>
            <person name="Liebl W."/>
            <person name="Liesegang H."/>
            <person name="Meincke L."/>
            <person name="Pati A."/>
            <person name="Petersen J."/>
            <person name="Piekarski T."/>
            <person name="Pommerenke C."/>
            <person name="Pradella S."/>
            <person name="Pukall R."/>
            <person name="Rabus R."/>
            <person name="Stackebrandt E."/>
            <person name="Thole S."/>
            <person name="Thompson L."/>
            <person name="Tielen P."/>
            <person name="Tomasch J."/>
            <person name="von Jan M."/>
            <person name="Wanphrut N."/>
            <person name="Wichels A."/>
            <person name="Zech H."/>
            <person name="Simon M."/>
        </authorList>
    </citation>
    <scope>NUCLEOTIDE SEQUENCE [LARGE SCALE GENOMIC DNA]</scope>
    <source>
        <strain evidence="9">DSM 16493 / NCIMB 14021 / DFL 12</strain>
    </source>
</reference>
<organism evidence="8 9">
    <name type="scientific">Dinoroseobacter shibae (strain DSM 16493 / NCIMB 14021 / DFL 12)</name>
    <dbReference type="NCBI Taxonomy" id="398580"/>
    <lineage>
        <taxon>Bacteria</taxon>
        <taxon>Pseudomonadati</taxon>
        <taxon>Pseudomonadota</taxon>
        <taxon>Alphaproteobacteria</taxon>
        <taxon>Rhodobacterales</taxon>
        <taxon>Roseobacteraceae</taxon>
        <taxon>Dinoroseobacter</taxon>
    </lineage>
</organism>
<dbReference type="SUPFAM" id="SSF103481">
    <property type="entry name" value="Multidrug resistance efflux transporter EmrE"/>
    <property type="match status" value="2"/>
</dbReference>
<gene>
    <name evidence="8" type="ordered locus">Dshi_2139</name>
</gene>
<feature type="transmembrane region" description="Helical" evidence="6">
    <location>
        <begin position="274"/>
        <end position="291"/>
    </location>
</feature>
<keyword evidence="3 6" id="KW-0812">Transmembrane</keyword>
<dbReference type="Proteomes" id="UP000006833">
    <property type="component" value="Chromosome"/>
</dbReference>
<feature type="transmembrane region" description="Helical" evidence="6">
    <location>
        <begin position="222"/>
        <end position="241"/>
    </location>
</feature>
<name>A8LQK8_DINSH</name>
<feature type="domain" description="EamA" evidence="7">
    <location>
        <begin position="156"/>
        <end position="291"/>
    </location>
</feature>
<dbReference type="HOGENOM" id="CLU_033863_12_1_5"/>
<dbReference type="eggNOG" id="COG0697">
    <property type="taxonomic scope" value="Bacteria"/>
</dbReference>
<keyword evidence="9" id="KW-1185">Reference proteome</keyword>
<accession>A8LQK8</accession>
<evidence type="ECO:0000256" key="3">
    <source>
        <dbReference type="ARBA" id="ARBA00022692"/>
    </source>
</evidence>
<proteinExistence type="predicted"/>
<dbReference type="STRING" id="398580.Dshi_2139"/>
<protein>
    <submittedName>
        <fullName evidence="8">Puative integral membrane protein</fullName>
    </submittedName>
</protein>
<feature type="transmembrane region" description="Helical" evidence="6">
    <location>
        <begin position="156"/>
        <end position="177"/>
    </location>
</feature>
<dbReference type="InterPro" id="IPR000620">
    <property type="entry name" value="EamA_dom"/>
</dbReference>
<dbReference type="RefSeq" id="WP_012178807.1">
    <property type="nucleotide sequence ID" value="NC_009952.1"/>
</dbReference>
<dbReference type="EMBL" id="CP000830">
    <property type="protein sequence ID" value="ABV93875.1"/>
    <property type="molecule type" value="Genomic_DNA"/>
</dbReference>
<evidence type="ECO:0000256" key="1">
    <source>
        <dbReference type="ARBA" id="ARBA00004651"/>
    </source>
</evidence>
<dbReference type="PANTHER" id="PTHR32322:SF18">
    <property type="entry name" value="S-ADENOSYLMETHIONINE_S-ADENOSYLHOMOCYSTEINE TRANSPORTER"/>
    <property type="match status" value="1"/>
</dbReference>
<feature type="transmembrane region" description="Helical" evidence="6">
    <location>
        <begin position="189"/>
        <end position="210"/>
    </location>
</feature>
<sequence length="297" mass="31642">MPPRESIDAFGAVALVGFALLMGLNQVAIKIVGDGLQPVFAAGLRSLGAMICIWLWMRFRGLPLKVAPGTVKAGLAIGALFAIEFLCLFIALDINNVTRVSVLMYSMPVWLTLIGHWVLPGERMSLSKAVGLALAFAGVIVAFASRGSDLVTGSFWGDLLALGAAISWAGIGLLAKASALKTVRPEMQLMWQVAVSAAVLLALAPFFGPLVRDLAPIHVGSLLFQIVVIVSAGYIFWLWLLSIYPAGGVSSFAFLMPLSGFGFGWLLLDEPLSASLWLSLGLLLVGLVLINRPRRAR</sequence>
<evidence type="ECO:0000256" key="2">
    <source>
        <dbReference type="ARBA" id="ARBA00022475"/>
    </source>
</evidence>
<feature type="transmembrane region" description="Helical" evidence="6">
    <location>
        <begin position="126"/>
        <end position="144"/>
    </location>
</feature>
<dbReference type="InterPro" id="IPR050638">
    <property type="entry name" value="AA-Vitamin_Transporters"/>
</dbReference>
<feature type="transmembrane region" description="Helical" evidence="6">
    <location>
        <begin position="248"/>
        <end position="268"/>
    </location>
</feature>
<feature type="transmembrane region" description="Helical" evidence="6">
    <location>
        <begin position="69"/>
        <end position="92"/>
    </location>
</feature>
<keyword evidence="5 6" id="KW-0472">Membrane</keyword>
<evidence type="ECO:0000256" key="5">
    <source>
        <dbReference type="ARBA" id="ARBA00023136"/>
    </source>
</evidence>
<dbReference type="PANTHER" id="PTHR32322">
    <property type="entry name" value="INNER MEMBRANE TRANSPORTER"/>
    <property type="match status" value="1"/>
</dbReference>
<dbReference type="GO" id="GO:0005886">
    <property type="term" value="C:plasma membrane"/>
    <property type="evidence" value="ECO:0007669"/>
    <property type="project" value="UniProtKB-SubCell"/>
</dbReference>
<dbReference type="Pfam" id="PF00892">
    <property type="entry name" value="EamA"/>
    <property type="match status" value="2"/>
</dbReference>
<evidence type="ECO:0000256" key="6">
    <source>
        <dbReference type="SAM" id="Phobius"/>
    </source>
</evidence>
<feature type="transmembrane region" description="Helical" evidence="6">
    <location>
        <begin position="12"/>
        <end position="33"/>
    </location>
</feature>
<dbReference type="AlphaFoldDB" id="A8LQK8"/>
<feature type="domain" description="EamA" evidence="7">
    <location>
        <begin position="10"/>
        <end position="142"/>
    </location>
</feature>